<reference evidence="3" key="1">
    <citation type="submission" date="2020-05" db="EMBL/GenBank/DDBJ databases">
        <authorList>
            <person name="Chiriac C."/>
            <person name="Salcher M."/>
            <person name="Ghai R."/>
            <person name="Kavagutti S V."/>
        </authorList>
    </citation>
    <scope>NUCLEOTIDE SEQUENCE</scope>
</reference>
<name>A0A6J7BDK7_9ZZZZ</name>
<organism evidence="3">
    <name type="scientific">freshwater metagenome</name>
    <dbReference type="NCBI Taxonomy" id="449393"/>
    <lineage>
        <taxon>unclassified sequences</taxon>
        <taxon>metagenomes</taxon>
        <taxon>ecological metagenomes</taxon>
    </lineage>
</organism>
<dbReference type="EMBL" id="CAFBNM010000013">
    <property type="protein sequence ID" value="CAB4960400.1"/>
    <property type="molecule type" value="Genomic_DNA"/>
</dbReference>
<dbReference type="EMBL" id="CAFBPO010000015">
    <property type="protein sequence ID" value="CAB5026326.1"/>
    <property type="molecule type" value="Genomic_DNA"/>
</dbReference>
<protein>
    <submittedName>
        <fullName evidence="3">Unannotated protein</fullName>
    </submittedName>
</protein>
<dbReference type="EMBL" id="CAFAZW010000017">
    <property type="protein sequence ID" value="CAB4843482.1"/>
    <property type="molecule type" value="Genomic_DNA"/>
</dbReference>
<accession>A0A6J7BDK7</accession>
<sequence>MRSSKMSRSAIVAFLPASFAAVHLPIKRPASQLSVAKVMSTMSAGSGGVSRAITNRPASRALVIAELTSVDTGTIKIPACFAEIAFSIAEI</sequence>
<proteinExistence type="predicted"/>
<dbReference type="AlphaFoldDB" id="A0A6J7BDK7"/>
<evidence type="ECO:0000313" key="3">
    <source>
        <dbReference type="EMBL" id="CAB4843482.1"/>
    </source>
</evidence>
<evidence type="ECO:0000313" key="4">
    <source>
        <dbReference type="EMBL" id="CAB4960400.1"/>
    </source>
</evidence>
<dbReference type="EMBL" id="CAFAAN010000001">
    <property type="protein sequence ID" value="CAB4794264.1"/>
    <property type="molecule type" value="Genomic_DNA"/>
</dbReference>
<evidence type="ECO:0000313" key="5">
    <source>
        <dbReference type="EMBL" id="CAB5026326.1"/>
    </source>
</evidence>
<gene>
    <name evidence="1" type="ORF">UFOPK2772_00258</name>
    <name evidence="2" type="ORF">UFOPK3027_00172</name>
    <name evidence="3" type="ORF">UFOPK3256_01071</name>
    <name evidence="4" type="ORF">UFOPK3827_01197</name>
    <name evidence="5" type="ORF">UFOPK4120_01188</name>
</gene>
<evidence type="ECO:0000313" key="2">
    <source>
        <dbReference type="EMBL" id="CAB4794264.1"/>
    </source>
</evidence>
<dbReference type="EMBL" id="CAEZYT010000008">
    <property type="protein sequence ID" value="CAB4730069.1"/>
    <property type="molecule type" value="Genomic_DNA"/>
</dbReference>
<evidence type="ECO:0000313" key="1">
    <source>
        <dbReference type="EMBL" id="CAB4730069.1"/>
    </source>
</evidence>